<accession>B0MWB2</accession>
<keyword evidence="3" id="KW-1185">Reference proteome</keyword>
<dbReference type="HOGENOM" id="CLU_2662934_0_0_10"/>
<feature type="compositionally biased region" description="Basic and acidic residues" evidence="1">
    <location>
        <begin position="56"/>
        <end position="75"/>
    </location>
</feature>
<evidence type="ECO:0000313" key="3">
    <source>
        <dbReference type="Proteomes" id="UP000005819"/>
    </source>
</evidence>
<protein>
    <submittedName>
        <fullName evidence="2">Uncharacterized protein</fullName>
    </submittedName>
</protein>
<gene>
    <name evidence="2" type="ORF">ALIPUT_01419</name>
</gene>
<evidence type="ECO:0000313" key="2">
    <source>
        <dbReference type="EMBL" id="EDS03592.1"/>
    </source>
</evidence>
<reference evidence="2" key="1">
    <citation type="submission" date="2007-10" db="EMBL/GenBank/DDBJ databases">
        <authorList>
            <person name="Fulton L."/>
            <person name="Clifton S."/>
            <person name="Fulton B."/>
            <person name="Xu J."/>
            <person name="Minx P."/>
            <person name="Pepin K.H."/>
            <person name="Johnson M."/>
            <person name="Thiruvilangam P."/>
            <person name="Bhonagiri V."/>
            <person name="Nash W.E."/>
            <person name="Mardis E.R."/>
            <person name="Wilson R.K."/>
        </authorList>
    </citation>
    <scope>NUCLEOTIDE SEQUENCE [LARGE SCALE GENOMIC DNA]</scope>
    <source>
        <strain evidence="2">DSM 17216</strain>
    </source>
</reference>
<organism evidence="2 3">
    <name type="scientific">Alistipes putredinis DSM 17216</name>
    <dbReference type="NCBI Taxonomy" id="445970"/>
    <lineage>
        <taxon>Bacteria</taxon>
        <taxon>Pseudomonadati</taxon>
        <taxon>Bacteroidota</taxon>
        <taxon>Bacteroidia</taxon>
        <taxon>Bacteroidales</taxon>
        <taxon>Rikenellaceae</taxon>
        <taxon>Alistipes</taxon>
    </lineage>
</organism>
<proteinExistence type="predicted"/>
<comment type="caution">
    <text evidence="2">The sequence shown here is derived from an EMBL/GenBank/DDBJ whole genome shotgun (WGS) entry which is preliminary data.</text>
</comment>
<dbReference type="AlphaFoldDB" id="B0MWB2"/>
<feature type="region of interest" description="Disordered" evidence="1">
    <location>
        <begin position="53"/>
        <end position="75"/>
    </location>
</feature>
<dbReference type="Proteomes" id="UP000005819">
    <property type="component" value="Unassembled WGS sequence"/>
</dbReference>
<dbReference type="EMBL" id="ABFK02000018">
    <property type="protein sequence ID" value="EDS03592.1"/>
    <property type="molecule type" value="Genomic_DNA"/>
</dbReference>
<reference evidence="2" key="2">
    <citation type="submission" date="2013-09" db="EMBL/GenBank/DDBJ databases">
        <title>Draft genome sequence of Alistipes putredinis (DSM 17216).</title>
        <authorList>
            <person name="Sudarsanam P."/>
            <person name="Ley R."/>
            <person name="Guruge J."/>
            <person name="Turnbaugh P.J."/>
            <person name="Mahowald M."/>
            <person name="Liep D."/>
            <person name="Gordon J."/>
        </authorList>
    </citation>
    <scope>NUCLEOTIDE SEQUENCE</scope>
    <source>
        <strain evidence="2">DSM 17216</strain>
    </source>
</reference>
<evidence type="ECO:0000256" key="1">
    <source>
        <dbReference type="SAM" id="MobiDB-lite"/>
    </source>
</evidence>
<name>B0MWB2_9BACT</name>
<sequence>MRLFGVREAQPGFHCFQLAWSVEDDIAAHSLRKKPLLAFRERIRYTVIRSQTHRPLLPDDPTHPALRTERESENR</sequence>